<sequence>MQTPTYYGNIGILSGGKRRRARLRRRFSAWIKIIPWRRRRRRRDWLDGDAVSPAETLSVDVSVAERLGASA</sequence>
<dbReference type="RefSeq" id="WP_190260325.1">
    <property type="nucleotide sequence ID" value="NZ_CP053923.1"/>
</dbReference>
<evidence type="ECO:0000313" key="1">
    <source>
        <dbReference type="EMBL" id="QNT69810.1"/>
    </source>
</evidence>
<evidence type="ECO:0000313" key="2">
    <source>
        <dbReference type="Proteomes" id="UP000516369"/>
    </source>
</evidence>
<name>A0A7H1N274_9PROT</name>
<dbReference type="Proteomes" id="UP000516369">
    <property type="component" value="Chromosome"/>
</dbReference>
<reference evidence="1 2" key="1">
    <citation type="submission" date="2020-05" db="EMBL/GenBank/DDBJ databases">
        <title>Complete closed genome sequence of Defluviicoccus vanus.</title>
        <authorList>
            <person name="Bessarab I."/>
            <person name="Arumugam K."/>
            <person name="Maszenan A.M."/>
            <person name="Seviour R.J."/>
            <person name="Williams R.B."/>
        </authorList>
    </citation>
    <scope>NUCLEOTIDE SEQUENCE [LARGE SCALE GENOMIC DNA]</scope>
    <source>
        <strain evidence="1 2">Ben 114</strain>
    </source>
</reference>
<dbReference type="KEGG" id="dvn:HQ394_11410"/>
<dbReference type="AlphaFoldDB" id="A0A7H1N274"/>
<gene>
    <name evidence="1" type="ORF">HQ394_11410</name>
</gene>
<keyword evidence="2" id="KW-1185">Reference proteome</keyword>
<proteinExistence type="predicted"/>
<dbReference type="EMBL" id="CP053923">
    <property type="protein sequence ID" value="QNT69810.1"/>
    <property type="molecule type" value="Genomic_DNA"/>
</dbReference>
<protein>
    <submittedName>
        <fullName evidence="1">Uncharacterized protein</fullName>
    </submittedName>
</protein>
<organism evidence="1 2">
    <name type="scientific">Defluviicoccus vanus</name>
    <dbReference type="NCBI Taxonomy" id="111831"/>
    <lineage>
        <taxon>Bacteria</taxon>
        <taxon>Pseudomonadati</taxon>
        <taxon>Pseudomonadota</taxon>
        <taxon>Alphaproteobacteria</taxon>
        <taxon>Rhodospirillales</taxon>
        <taxon>Rhodospirillaceae</taxon>
        <taxon>Defluviicoccus</taxon>
    </lineage>
</organism>
<accession>A0A7H1N274</accession>